<sequence>MARVWIYDRTRDKAYRDAAAKAKAAKRNPPARWWVRYYDPAGRLKSGGTFAKKVDAESRQTDLQNSLSVGTYRDPAAGKVTLGEIAEKWLGARTDIKRSTWWKYRSLLDAHVLPRWGDLPLTAIQNEDVAVWVAALQKPRDEGGSNLGASQTRRAHGVLSMVLDWCVPRRLTMNPARGVPLPKSSEAEHVYLDYVQVEALAEAAASLRTKYGQVPASAHVNRPFILLLAYTGLRWNEAAALRAGRVDLVGRRIRVVTAFAEVEGKLIEQAPKTGKSRTVPVPPSLVDELKPLVENRPDDALVFSTNRGAAMRLRNWRNREFDKAIESAGLDRIGLTPHKLRHTAASLAIAAGADVKVVQQMLGHATATMTLDRYGHLFPDRLDEVAEAMDAARVKATANIGPAA</sequence>
<reference evidence="9" key="1">
    <citation type="journal article" date="2019" name="Int. J. Syst. Evol. Microbiol.">
        <title>The Global Catalogue of Microorganisms (GCM) 10K type strain sequencing project: providing services to taxonomists for standard genome sequencing and annotation.</title>
        <authorList>
            <consortium name="The Broad Institute Genomics Platform"/>
            <consortium name="The Broad Institute Genome Sequencing Center for Infectious Disease"/>
            <person name="Wu L."/>
            <person name="Ma J."/>
        </authorList>
    </citation>
    <scope>NUCLEOTIDE SEQUENCE [LARGE SCALE GENOMIC DNA]</scope>
    <source>
        <strain evidence="9">CGMCC 4.7304</strain>
    </source>
</reference>
<dbReference type="Proteomes" id="UP001595858">
    <property type="component" value="Unassembled WGS sequence"/>
</dbReference>
<dbReference type="Pfam" id="PF14659">
    <property type="entry name" value="Phage_int_SAM_3"/>
    <property type="match status" value="1"/>
</dbReference>
<evidence type="ECO:0000256" key="3">
    <source>
        <dbReference type="ARBA" id="ARBA00023125"/>
    </source>
</evidence>
<evidence type="ECO:0000259" key="6">
    <source>
        <dbReference type="PROSITE" id="PS51898"/>
    </source>
</evidence>
<feature type="domain" description="Core-binding (CB)" evidence="7">
    <location>
        <begin position="80"/>
        <end position="167"/>
    </location>
</feature>
<evidence type="ECO:0000313" key="9">
    <source>
        <dbReference type="Proteomes" id="UP001595858"/>
    </source>
</evidence>
<dbReference type="Gene3D" id="1.10.443.10">
    <property type="entry name" value="Intergrase catalytic core"/>
    <property type="match status" value="1"/>
</dbReference>
<dbReference type="SUPFAM" id="SSF56349">
    <property type="entry name" value="DNA breaking-rejoining enzymes"/>
    <property type="match status" value="1"/>
</dbReference>
<evidence type="ECO:0000256" key="5">
    <source>
        <dbReference type="PROSITE-ProRule" id="PRU01248"/>
    </source>
</evidence>
<evidence type="ECO:0000256" key="2">
    <source>
        <dbReference type="ARBA" id="ARBA00022908"/>
    </source>
</evidence>
<proteinExistence type="inferred from homology"/>
<dbReference type="InterPro" id="IPR013762">
    <property type="entry name" value="Integrase-like_cat_sf"/>
</dbReference>
<dbReference type="PANTHER" id="PTHR30349">
    <property type="entry name" value="PHAGE INTEGRASE-RELATED"/>
    <property type="match status" value="1"/>
</dbReference>
<protein>
    <submittedName>
        <fullName evidence="8">Tyrosine-type recombinase/integrase</fullName>
    </submittedName>
</protein>
<dbReference type="PANTHER" id="PTHR30349:SF64">
    <property type="entry name" value="PROPHAGE INTEGRASE INTD-RELATED"/>
    <property type="match status" value="1"/>
</dbReference>
<dbReference type="Gene3D" id="1.10.150.130">
    <property type="match status" value="1"/>
</dbReference>
<dbReference type="InterPro" id="IPR002104">
    <property type="entry name" value="Integrase_catalytic"/>
</dbReference>
<dbReference type="InterPro" id="IPR044068">
    <property type="entry name" value="CB"/>
</dbReference>
<keyword evidence="9" id="KW-1185">Reference proteome</keyword>
<keyword evidence="4" id="KW-0233">DNA recombination</keyword>
<dbReference type="InterPro" id="IPR050090">
    <property type="entry name" value="Tyrosine_recombinase_XerCD"/>
</dbReference>
<dbReference type="PROSITE" id="PS51898">
    <property type="entry name" value="TYR_RECOMBINASE"/>
    <property type="match status" value="1"/>
</dbReference>
<evidence type="ECO:0000256" key="1">
    <source>
        <dbReference type="ARBA" id="ARBA00008857"/>
    </source>
</evidence>
<dbReference type="RefSeq" id="WP_344141293.1">
    <property type="nucleotide sequence ID" value="NZ_BAAAQI010000002.1"/>
</dbReference>
<evidence type="ECO:0000259" key="7">
    <source>
        <dbReference type="PROSITE" id="PS51900"/>
    </source>
</evidence>
<dbReference type="InterPro" id="IPR010998">
    <property type="entry name" value="Integrase_recombinase_N"/>
</dbReference>
<dbReference type="Pfam" id="PF00589">
    <property type="entry name" value="Phage_integrase"/>
    <property type="match status" value="1"/>
</dbReference>
<organism evidence="8 9">
    <name type="scientific">Streptomonospora arabica</name>
    <dbReference type="NCBI Taxonomy" id="412417"/>
    <lineage>
        <taxon>Bacteria</taxon>
        <taxon>Bacillati</taxon>
        <taxon>Actinomycetota</taxon>
        <taxon>Actinomycetes</taxon>
        <taxon>Streptosporangiales</taxon>
        <taxon>Nocardiopsidaceae</taxon>
        <taxon>Streptomonospora</taxon>
    </lineage>
</organism>
<evidence type="ECO:0000313" key="8">
    <source>
        <dbReference type="EMBL" id="MFC4869059.1"/>
    </source>
</evidence>
<dbReference type="InterPro" id="IPR011010">
    <property type="entry name" value="DNA_brk_join_enz"/>
</dbReference>
<dbReference type="InterPro" id="IPR004107">
    <property type="entry name" value="Integrase_SAM-like_N"/>
</dbReference>
<dbReference type="PROSITE" id="PS51900">
    <property type="entry name" value="CB"/>
    <property type="match status" value="1"/>
</dbReference>
<keyword evidence="2" id="KW-0229">DNA integration</keyword>
<name>A0ABV9SRU4_9ACTN</name>
<feature type="domain" description="Tyr recombinase" evidence="6">
    <location>
        <begin position="185"/>
        <end position="387"/>
    </location>
</feature>
<accession>A0ABV9SRU4</accession>
<keyword evidence="3 5" id="KW-0238">DNA-binding</keyword>
<evidence type="ECO:0000256" key="4">
    <source>
        <dbReference type="ARBA" id="ARBA00023172"/>
    </source>
</evidence>
<gene>
    <name evidence="8" type="ORF">ACFPCZ_20695</name>
</gene>
<dbReference type="CDD" id="cd01189">
    <property type="entry name" value="INT_ICEBs1_C_like"/>
    <property type="match status" value="1"/>
</dbReference>
<comment type="caution">
    <text evidence="8">The sequence shown here is derived from an EMBL/GenBank/DDBJ whole genome shotgun (WGS) entry which is preliminary data.</text>
</comment>
<dbReference type="EMBL" id="JBHSIY010000026">
    <property type="protein sequence ID" value="MFC4869059.1"/>
    <property type="molecule type" value="Genomic_DNA"/>
</dbReference>
<comment type="similarity">
    <text evidence="1">Belongs to the 'phage' integrase family.</text>
</comment>